<accession>A0A1G1W6W9</accession>
<evidence type="ECO:0000313" key="3">
    <source>
        <dbReference type="Proteomes" id="UP000176631"/>
    </source>
</evidence>
<comment type="caution">
    <text evidence="2">The sequence shown here is derived from an EMBL/GenBank/DDBJ whole genome shotgun (WGS) entry which is preliminary data.</text>
</comment>
<feature type="transmembrane region" description="Helical" evidence="1">
    <location>
        <begin position="12"/>
        <end position="36"/>
    </location>
</feature>
<keyword evidence="1" id="KW-0812">Transmembrane</keyword>
<protein>
    <submittedName>
        <fullName evidence="2">Uncharacterized protein</fullName>
    </submittedName>
</protein>
<dbReference type="STRING" id="1802593.A2172_04280"/>
<organism evidence="2 3">
    <name type="scientific">Candidatus Woykebacteria bacterium RBG_13_40_15</name>
    <dbReference type="NCBI Taxonomy" id="1802593"/>
    <lineage>
        <taxon>Bacteria</taxon>
        <taxon>Candidatus Woykeibacteriota</taxon>
    </lineage>
</organism>
<sequence>MKNKRCSFKEKGQILLEVVVTLLVAMVIIGSIVSLVNKSNQRATLSRQSEQATRLAQEGMEIVRNIKGDTSNGLVRVGDNAVAGVPCGLIGPPTYCSFNDLYSTTQGTINAFLTNHGYSAGSSCPASPSAWCLVNTQPDGEKALSNIFNRSIEIWDDPPIGSPICGDIPSDPTLNSGPQAIKRVTVTVSWDSPIGHQERKVVSCLGL</sequence>
<evidence type="ECO:0000256" key="1">
    <source>
        <dbReference type="SAM" id="Phobius"/>
    </source>
</evidence>
<dbReference type="EMBL" id="MHCP01000025">
    <property type="protein sequence ID" value="OGY23418.1"/>
    <property type="molecule type" value="Genomic_DNA"/>
</dbReference>
<keyword evidence="1" id="KW-1133">Transmembrane helix</keyword>
<evidence type="ECO:0000313" key="2">
    <source>
        <dbReference type="EMBL" id="OGY23418.1"/>
    </source>
</evidence>
<reference evidence="2 3" key="1">
    <citation type="journal article" date="2016" name="Nat. Commun.">
        <title>Thousands of microbial genomes shed light on interconnected biogeochemical processes in an aquifer system.</title>
        <authorList>
            <person name="Anantharaman K."/>
            <person name="Brown C.T."/>
            <person name="Hug L.A."/>
            <person name="Sharon I."/>
            <person name="Castelle C.J."/>
            <person name="Probst A.J."/>
            <person name="Thomas B.C."/>
            <person name="Singh A."/>
            <person name="Wilkins M.J."/>
            <person name="Karaoz U."/>
            <person name="Brodie E.L."/>
            <person name="Williams K.H."/>
            <person name="Hubbard S.S."/>
            <person name="Banfield J.F."/>
        </authorList>
    </citation>
    <scope>NUCLEOTIDE SEQUENCE [LARGE SCALE GENOMIC DNA]</scope>
</reference>
<name>A0A1G1W6W9_9BACT</name>
<gene>
    <name evidence="2" type="ORF">A2172_04280</name>
</gene>
<dbReference type="AlphaFoldDB" id="A0A1G1W6W9"/>
<keyword evidence="1" id="KW-0472">Membrane</keyword>
<dbReference type="Proteomes" id="UP000176631">
    <property type="component" value="Unassembled WGS sequence"/>
</dbReference>
<proteinExistence type="predicted"/>